<accession>A0ACB5U6Y5</accession>
<gene>
    <name evidence="1" type="ORF">Amon02_001155500</name>
</gene>
<proteinExistence type="predicted"/>
<sequence>MTIKISNGIKAKWVFGVLPDSPTGVSKLSPGTLISPSVSLCSVFNNLSASSATEEEDSEEPDLSMAESPESSM</sequence>
<dbReference type="Proteomes" id="UP001165064">
    <property type="component" value="Unassembled WGS sequence"/>
</dbReference>
<protein>
    <submittedName>
        <fullName evidence="1">Unnamed protein product</fullName>
    </submittedName>
</protein>
<comment type="caution">
    <text evidence="1">The sequence shown here is derived from an EMBL/GenBank/DDBJ whole genome shotgun (WGS) entry which is preliminary data.</text>
</comment>
<dbReference type="EMBL" id="BSXS01012637">
    <property type="protein sequence ID" value="GMF02730.1"/>
    <property type="molecule type" value="Genomic_DNA"/>
</dbReference>
<keyword evidence="2" id="KW-1185">Reference proteome</keyword>
<evidence type="ECO:0000313" key="2">
    <source>
        <dbReference type="Proteomes" id="UP001165064"/>
    </source>
</evidence>
<organism evidence="1 2">
    <name type="scientific">Ambrosiozyma monospora</name>
    <name type="common">Yeast</name>
    <name type="synonym">Endomycopsis monosporus</name>
    <dbReference type="NCBI Taxonomy" id="43982"/>
    <lineage>
        <taxon>Eukaryota</taxon>
        <taxon>Fungi</taxon>
        <taxon>Dikarya</taxon>
        <taxon>Ascomycota</taxon>
        <taxon>Saccharomycotina</taxon>
        <taxon>Pichiomycetes</taxon>
        <taxon>Pichiales</taxon>
        <taxon>Pichiaceae</taxon>
        <taxon>Ambrosiozyma</taxon>
    </lineage>
</organism>
<name>A0ACB5U6Y5_AMBMO</name>
<reference evidence="1" key="1">
    <citation type="submission" date="2023-04" db="EMBL/GenBank/DDBJ databases">
        <title>Ambrosiozyma monospora NBRC 10751.</title>
        <authorList>
            <person name="Ichikawa N."/>
            <person name="Sato H."/>
            <person name="Tonouchi N."/>
        </authorList>
    </citation>
    <scope>NUCLEOTIDE SEQUENCE</scope>
    <source>
        <strain evidence="1">NBRC 10751</strain>
    </source>
</reference>
<evidence type="ECO:0000313" key="1">
    <source>
        <dbReference type="EMBL" id="GMF02730.1"/>
    </source>
</evidence>